<evidence type="ECO:0000313" key="3">
    <source>
        <dbReference type="Proteomes" id="UP000285604"/>
    </source>
</evidence>
<gene>
    <name evidence="2" type="ORF">DXA63_02560</name>
</gene>
<dbReference type="RefSeq" id="WP_119228736.1">
    <property type="nucleotide sequence ID" value="NZ_CP152484.1"/>
</dbReference>
<comment type="caution">
    <text evidence="2">The sequence shown here is derived from an EMBL/GenBank/DDBJ whole genome shotgun (WGS) entry which is preliminary data.</text>
</comment>
<sequence length="100" mass="11477">MGKLALILCFILSVFPADANENRKHIHVVKRGSKKSHRGHTVAKIWIEENGQKKIEIAWSELSASEEAVIIEAIDKHWDEFNRMIDDVFAGKKIRIKTIK</sequence>
<dbReference type="EMBL" id="QSCI01000005">
    <property type="protein sequence ID" value="RGX97825.1"/>
    <property type="molecule type" value="Genomic_DNA"/>
</dbReference>
<organism evidence="2 3">
    <name type="scientific">Segatella copri</name>
    <dbReference type="NCBI Taxonomy" id="165179"/>
    <lineage>
        <taxon>Bacteria</taxon>
        <taxon>Pseudomonadati</taxon>
        <taxon>Bacteroidota</taxon>
        <taxon>Bacteroidia</taxon>
        <taxon>Bacteroidales</taxon>
        <taxon>Prevotellaceae</taxon>
        <taxon>Segatella</taxon>
    </lineage>
</organism>
<feature type="signal peptide" evidence="1">
    <location>
        <begin position="1"/>
        <end position="19"/>
    </location>
</feature>
<evidence type="ECO:0000256" key="1">
    <source>
        <dbReference type="SAM" id="SignalP"/>
    </source>
</evidence>
<evidence type="ECO:0000313" key="2">
    <source>
        <dbReference type="EMBL" id="RGX97825.1"/>
    </source>
</evidence>
<protein>
    <submittedName>
        <fullName evidence="2">Uncharacterized protein</fullName>
    </submittedName>
</protein>
<keyword evidence="1" id="KW-0732">Signal</keyword>
<accession>A0AA92WEG2</accession>
<feature type="chain" id="PRO_5041707837" evidence="1">
    <location>
        <begin position="20"/>
        <end position="100"/>
    </location>
</feature>
<dbReference type="Proteomes" id="UP000285604">
    <property type="component" value="Unassembled WGS sequence"/>
</dbReference>
<reference evidence="2 3" key="1">
    <citation type="submission" date="2018-08" db="EMBL/GenBank/DDBJ databases">
        <title>A genome reference for cultivated species of the human gut microbiota.</title>
        <authorList>
            <person name="Zou Y."/>
            <person name="Xue W."/>
            <person name="Luo G."/>
        </authorList>
    </citation>
    <scope>NUCLEOTIDE SEQUENCE [LARGE SCALE GENOMIC DNA]</scope>
    <source>
        <strain evidence="2 3">OF03-3</strain>
    </source>
</reference>
<name>A0AA92WEG2_9BACT</name>
<proteinExistence type="predicted"/>
<dbReference type="AlphaFoldDB" id="A0AA92WEG2"/>